<dbReference type="EMBL" id="JABFUD020000007">
    <property type="protein sequence ID" value="KAI5078055.1"/>
    <property type="molecule type" value="Genomic_DNA"/>
</dbReference>
<proteinExistence type="predicted"/>
<protein>
    <submittedName>
        <fullName evidence="1">Uncharacterized protein</fullName>
    </submittedName>
</protein>
<dbReference type="Proteomes" id="UP000886520">
    <property type="component" value="Chromosome 7"/>
</dbReference>
<organism evidence="1 2">
    <name type="scientific">Adiantum capillus-veneris</name>
    <name type="common">Maidenhair fern</name>
    <dbReference type="NCBI Taxonomy" id="13818"/>
    <lineage>
        <taxon>Eukaryota</taxon>
        <taxon>Viridiplantae</taxon>
        <taxon>Streptophyta</taxon>
        <taxon>Embryophyta</taxon>
        <taxon>Tracheophyta</taxon>
        <taxon>Polypodiopsida</taxon>
        <taxon>Polypodiidae</taxon>
        <taxon>Polypodiales</taxon>
        <taxon>Pteridineae</taxon>
        <taxon>Pteridaceae</taxon>
        <taxon>Vittarioideae</taxon>
        <taxon>Adiantum</taxon>
    </lineage>
</organism>
<keyword evidence="2" id="KW-1185">Reference proteome</keyword>
<sequence>MDGFLSTRVHKSATLLQSLGHQYNGAPQKIPSPSITWRLPLLMPSPPRGWPCSDGLAAHPLLAALLTSCSLIFQLSKPLRGRPCNPTLGPPPSPPVAPPS</sequence>
<comment type="caution">
    <text evidence="1">The sequence shown here is derived from an EMBL/GenBank/DDBJ whole genome shotgun (WGS) entry which is preliminary data.</text>
</comment>
<reference evidence="1" key="1">
    <citation type="submission" date="2021-01" db="EMBL/GenBank/DDBJ databases">
        <title>Adiantum capillus-veneris genome.</title>
        <authorList>
            <person name="Fang Y."/>
            <person name="Liao Q."/>
        </authorList>
    </citation>
    <scope>NUCLEOTIDE SEQUENCE</scope>
    <source>
        <strain evidence="1">H3</strain>
        <tissue evidence="1">Leaf</tissue>
    </source>
</reference>
<gene>
    <name evidence="1" type="ORF">GOP47_0007879</name>
</gene>
<accession>A0A9D4ZME4</accession>
<evidence type="ECO:0000313" key="1">
    <source>
        <dbReference type="EMBL" id="KAI5078055.1"/>
    </source>
</evidence>
<evidence type="ECO:0000313" key="2">
    <source>
        <dbReference type="Proteomes" id="UP000886520"/>
    </source>
</evidence>
<dbReference type="AlphaFoldDB" id="A0A9D4ZME4"/>
<name>A0A9D4ZME4_ADICA</name>